<dbReference type="PANTHER" id="PTHR43796">
    <property type="entry name" value="CARBOXYNORSPERMIDINE SYNTHASE"/>
    <property type="match status" value="1"/>
</dbReference>
<protein>
    <submittedName>
        <fullName evidence="3">Saccharopine dehydrogenase (NAD+, L-lysine forming)</fullName>
    </submittedName>
</protein>
<dbReference type="Gene3D" id="3.30.360.10">
    <property type="entry name" value="Dihydrodipicolinate Reductase, domain 2"/>
    <property type="match status" value="1"/>
</dbReference>
<dbReference type="STRING" id="553467.SAMN04488063_2192"/>
<dbReference type="InterPro" id="IPR032095">
    <property type="entry name" value="Sacchrp_dh-like_C"/>
</dbReference>
<dbReference type="InterPro" id="IPR005097">
    <property type="entry name" value="Sacchrp_dh_NADP-bd"/>
</dbReference>
<dbReference type="PANTHER" id="PTHR43796:SF2">
    <property type="entry name" value="CARBOXYNORSPERMIDINE SYNTHASE"/>
    <property type="match status" value="1"/>
</dbReference>
<organism evidence="3 4">
    <name type="scientific">Halopelagius inordinatus</name>
    <dbReference type="NCBI Taxonomy" id="553467"/>
    <lineage>
        <taxon>Archaea</taxon>
        <taxon>Methanobacteriati</taxon>
        <taxon>Methanobacteriota</taxon>
        <taxon>Stenosarchaea group</taxon>
        <taxon>Halobacteria</taxon>
        <taxon>Halobacteriales</taxon>
        <taxon>Haloferacaceae</taxon>
    </lineage>
</organism>
<dbReference type="Gene3D" id="3.40.50.720">
    <property type="entry name" value="NAD(P)-binding Rossmann-like Domain"/>
    <property type="match status" value="1"/>
</dbReference>
<reference evidence="4" key="1">
    <citation type="submission" date="2016-10" db="EMBL/GenBank/DDBJ databases">
        <authorList>
            <person name="Varghese N."/>
            <person name="Submissions S."/>
        </authorList>
    </citation>
    <scope>NUCLEOTIDE SEQUENCE [LARGE SCALE GENOMIC DNA]</scope>
    <source>
        <strain evidence="4">CGMCC 1.7739</strain>
    </source>
</reference>
<feature type="domain" description="Saccharopine dehydrogenase-like C-terminal" evidence="2">
    <location>
        <begin position="164"/>
        <end position="368"/>
    </location>
</feature>
<proteinExistence type="predicted"/>
<dbReference type="RefSeq" id="WP_092892086.1">
    <property type="nucleotide sequence ID" value="NZ_FOOQ01000002.1"/>
</dbReference>
<gene>
    <name evidence="3" type="ORF">SAMN04488063_2192</name>
</gene>
<feature type="domain" description="Saccharopine dehydrogenase NADP binding" evidence="1">
    <location>
        <begin position="8"/>
        <end position="124"/>
    </location>
</feature>
<accession>A0A1I2S6K7</accession>
<evidence type="ECO:0000259" key="1">
    <source>
        <dbReference type="Pfam" id="PF03435"/>
    </source>
</evidence>
<name>A0A1I2S6K7_9EURY</name>
<evidence type="ECO:0000259" key="2">
    <source>
        <dbReference type="Pfam" id="PF16653"/>
    </source>
</evidence>
<dbReference type="OrthoDB" id="144472at2157"/>
<dbReference type="AlphaFoldDB" id="A0A1I2S6K7"/>
<evidence type="ECO:0000313" key="4">
    <source>
        <dbReference type="Proteomes" id="UP000198876"/>
    </source>
</evidence>
<dbReference type="Pfam" id="PF03435">
    <property type="entry name" value="Sacchrp_dh_NADP"/>
    <property type="match status" value="1"/>
</dbReference>
<sequence>MKVTALGGCGAMGRATSWELATNDDVDELLVADADIDAAEAFAAELPGDVGTAKVDVTDHDELVETVADSDVVANALPYAFNVDVMEACLDADAHYLDLGGLYHKTQEQLEYDEKFDDAGLTAVLGIGASPGLTNVATALGASRLDEVTEIHIRTGAKGGGEGFAYSAKTILDELTMEPVVFEDGEIRSTEPLSGRETYRMPDPVGEVEGFHSIHSELATMPETFPGVEAVDFRVAFSPDLVNICDVLIGLNLTSEETVDYKGVETSPREFLDWHLDRQPKPGAVEEWKSFRIDVHGVEDGESAHYRYSTVVESRLDDWGLKATAVWTGVPMGLAAAVVGQGDALDTGAKPPESVLDPEQFVDELAERDIVIEEEKRAVEAVAD</sequence>
<dbReference type="Pfam" id="PF16653">
    <property type="entry name" value="Sacchrp_dh_C"/>
    <property type="match status" value="1"/>
</dbReference>
<dbReference type="InterPro" id="IPR036291">
    <property type="entry name" value="NAD(P)-bd_dom_sf"/>
</dbReference>
<keyword evidence="4" id="KW-1185">Reference proteome</keyword>
<evidence type="ECO:0000313" key="3">
    <source>
        <dbReference type="EMBL" id="SFG48390.1"/>
    </source>
</evidence>
<dbReference type="EMBL" id="FOOQ01000002">
    <property type="protein sequence ID" value="SFG48390.1"/>
    <property type="molecule type" value="Genomic_DNA"/>
</dbReference>
<dbReference type="SUPFAM" id="SSF51735">
    <property type="entry name" value="NAD(P)-binding Rossmann-fold domains"/>
    <property type="match status" value="1"/>
</dbReference>
<dbReference type="Proteomes" id="UP000198876">
    <property type="component" value="Unassembled WGS sequence"/>
</dbReference>